<accession>A0AAJ1QUY6</accession>
<evidence type="ECO:0000259" key="1">
    <source>
        <dbReference type="Pfam" id="PF06452"/>
    </source>
</evidence>
<reference evidence="2 3" key="1">
    <citation type="journal article" date="2014" name="Int. J. Syst. Evol. Microbiol.">
        <title>Complete genome sequence of Corynebacterium casei LMG S-19264T (=DSM 44701T), isolated from a smear-ripened cheese.</title>
        <authorList>
            <consortium name="US DOE Joint Genome Institute (JGI-PGF)"/>
            <person name="Walter F."/>
            <person name="Albersmeier A."/>
            <person name="Kalinowski J."/>
            <person name="Ruckert C."/>
        </authorList>
    </citation>
    <scope>NUCLEOTIDE SEQUENCE [LARGE SCALE GENOMIC DNA]</scope>
    <source>
        <strain evidence="2 3">CECT 8670</strain>
    </source>
</reference>
<dbReference type="GO" id="GO:0030246">
    <property type="term" value="F:carbohydrate binding"/>
    <property type="evidence" value="ECO:0007669"/>
    <property type="project" value="InterPro"/>
</dbReference>
<dbReference type="SUPFAM" id="SSF49344">
    <property type="entry name" value="CBD9-like"/>
    <property type="match status" value="1"/>
</dbReference>
<dbReference type="RefSeq" id="WP_261971939.1">
    <property type="nucleotide sequence ID" value="NZ_CP103460.1"/>
</dbReference>
<proteinExistence type="predicted"/>
<evidence type="ECO:0000313" key="2">
    <source>
        <dbReference type="EMBL" id="MDN3618525.1"/>
    </source>
</evidence>
<dbReference type="GO" id="GO:0016052">
    <property type="term" value="P:carbohydrate catabolic process"/>
    <property type="evidence" value="ECO:0007669"/>
    <property type="project" value="InterPro"/>
</dbReference>
<name>A0AAJ1QUY6_9FLAO</name>
<dbReference type="InterPro" id="IPR010502">
    <property type="entry name" value="Carb-bd_dom_fam9"/>
</dbReference>
<sequence length="212" mass="24738">MNSYNVKSIKDTEINISADGNNSIWKKANTLTNFTSPWDKKPVKKIEFKALHNSEKIFFQFKVEDHQTHIHPAKDKNESINDSDRVELFFRSNASLDPYYCLEIDTTGRIMDFKARPNREFDFNWNWPTQEIAVKTSVNKNNFIVEIEISIQSLKALNLLKDGSIETGIYRAKYNQQEDNTFKPTWITWINPNTEIPNFHTPTSFGVLILDQ</sequence>
<evidence type="ECO:0000313" key="3">
    <source>
        <dbReference type="Proteomes" id="UP001228636"/>
    </source>
</evidence>
<organism evidence="2 3">
    <name type="scientific">Polaribacter sejongensis</name>
    <dbReference type="NCBI Taxonomy" id="985043"/>
    <lineage>
        <taxon>Bacteria</taxon>
        <taxon>Pseudomonadati</taxon>
        <taxon>Bacteroidota</taxon>
        <taxon>Flavobacteriia</taxon>
        <taxon>Flavobacteriales</taxon>
        <taxon>Flavobacteriaceae</taxon>
    </lineage>
</organism>
<dbReference type="AlphaFoldDB" id="A0AAJ1QUY6"/>
<dbReference type="EMBL" id="JAUFQH010000003">
    <property type="protein sequence ID" value="MDN3618525.1"/>
    <property type="molecule type" value="Genomic_DNA"/>
</dbReference>
<protein>
    <submittedName>
        <fullName evidence="2">Carbohydrate-binding family 9-like protein</fullName>
    </submittedName>
</protein>
<dbReference type="GO" id="GO:0004553">
    <property type="term" value="F:hydrolase activity, hydrolyzing O-glycosyl compounds"/>
    <property type="evidence" value="ECO:0007669"/>
    <property type="project" value="InterPro"/>
</dbReference>
<feature type="domain" description="Carbohydrate-binding" evidence="1">
    <location>
        <begin position="22"/>
        <end position="211"/>
    </location>
</feature>
<gene>
    <name evidence="2" type="ORF">QWY81_03525</name>
</gene>
<dbReference type="Gene3D" id="2.60.40.1190">
    <property type="match status" value="1"/>
</dbReference>
<dbReference type="Proteomes" id="UP001228636">
    <property type="component" value="Unassembled WGS sequence"/>
</dbReference>
<dbReference type="Pfam" id="PF06452">
    <property type="entry name" value="CBM9_1"/>
    <property type="match status" value="1"/>
</dbReference>
<comment type="caution">
    <text evidence="2">The sequence shown here is derived from an EMBL/GenBank/DDBJ whole genome shotgun (WGS) entry which is preliminary data.</text>
</comment>